<reference evidence="6" key="1">
    <citation type="submission" date="2018-09" db="EMBL/GenBank/DDBJ databases">
        <title>Genome sequencing of strain 2DFWR-13.</title>
        <authorList>
            <person name="Heo J."/>
            <person name="Kim S.-J."/>
            <person name="Kwon S.-W."/>
        </authorList>
    </citation>
    <scope>NUCLEOTIDE SEQUENCE [LARGE SCALE GENOMIC DNA]</scope>
    <source>
        <strain evidence="6">2DFWR-13</strain>
    </source>
</reference>
<dbReference type="Gene3D" id="3.40.50.2300">
    <property type="match status" value="2"/>
</dbReference>
<protein>
    <submittedName>
        <fullName evidence="5">ABC transporter substrate-binding protein</fullName>
    </submittedName>
</protein>
<dbReference type="CDD" id="cd06343">
    <property type="entry name" value="PBP1_ABC_ligand_binding-like"/>
    <property type="match status" value="1"/>
</dbReference>
<dbReference type="Pfam" id="PF13458">
    <property type="entry name" value="Peripla_BP_6"/>
    <property type="match status" value="1"/>
</dbReference>
<dbReference type="AlphaFoldDB" id="A0A387B7E9"/>
<sequence>MTQPHARATTVSAIALAVAGALVLSSCSTPGSEAQPGLTDDSVKVGTHQPLTGPAAASYAPISAATAAYFDYVNANGGINGRTIEYIVKDDGYNPATTQTVVRELVLEDEVFAILGGLGTPTHSSVLDFLNENEVPDLFVSSGSAAWNQVEKYPFTFGFQTDYVTEGMVLGQYISEEFADEKVCLFGQDDEFGTDVRAGLELILGADGLAEVQSYSVSNQDVAAQIVALQSAGCEVNVLATITGFTALAIGTAAQLKYFPQWVSSSSGADYGPLAGYLGDAAPLLLEGFISDNYLPSATESENNWIELFREVNDEYNDGAEFTGSVVYGMAMGYLFAEALLHAGKHPTREGLVSAVQSGDLKGSGLVPLAFGVDNHSGYVGAGITVVHDGIQGAIEGKRWVREGDTVVPWDNPPVELLSGGIPS</sequence>
<proteinExistence type="inferred from homology"/>
<feature type="chain" id="PRO_5017326905" evidence="3">
    <location>
        <begin position="35"/>
        <end position="424"/>
    </location>
</feature>
<dbReference type="InterPro" id="IPR028081">
    <property type="entry name" value="Leu-bd"/>
</dbReference>
<dbReference type="PANTHER" id="PTHR47235">
    <property type="entry name" value="BLR6548 PROTEIN"/>
    <property type="match status" value="1"/>
</dbReference>
<feature type="signal peptide" evidence="3">
    <location>
        <begin position="1"/>
        <end position="34"/>
    </location>
</feature>
<dbReference type="EMBL" id="CP032630">
    <property type="protein sequence ID" value="AYF98273.1"/>
    <property type="molecule type" value="Genomic_DNA"/>
</dbReference>
<dbReference type="PANTHER" id="PTHR47235:SF1">
    <property type="entry name" value="BLR6548 PROTEIN"/>
    <property type="match status" value="1"/>
</dbReference>
<dbReference type="SUPFAM" id="SSF53822">
    <property type="entry name" value="Periplasmic binding protein-like I"/>
    <property type="match status" value="1"/>
</dbReference>
<evidence type="ECO:0000313" key="6">
    <source>
        <dbReference type="Proteomes" id="UP000278886"/>
    </source>
</evidence>
<evidence type="ECO:0000256" key="3">
    <source>
        <dbReference type="SAM" id="SignalP"/>
    </source>
</evidence>
<dbReference type="PROSITE" id="PS51257">
    <property type="entry name" value="PROKAR_LIPOPROTEIN"/>
    <property type="match status" value="1"/>
</dbReference>
<accession>A0A387B7E9</accession>
<comment type="similarity">
    <text evidence="1">Belongs to the leucine-binding protein family.</text>
</comment>
<keyword evidence="2 3" id="KW-0732">Signal</keyword>
<evidence type="ECO:0000256" key="1">
    <source>
        <dbReference type="ARBA" id="ARBA00010062"/>
    </source>
</evidence>
<organism evidence="5 6">
    <name type="scientific">Protaetiibacter intestinalis</name>
    <dbReference type="NCBI Taxonomy" id="2419774"/>
    <lineage>
        <taxon>Bacteria</taxon>
        <taxon>Bacillati</taxon>
        <taxon>Actinomycetota</taxon>
        <taxon>Actinomycetes</taxon>
        <taxon>Micrococcales</taxon>
        <taxon>Microbacteriaceae</taxon>
        <taxon>Protaetiibacter</taxon>
    </lineage>
</organism>
<evidence type="ECO:0000256" key="2">
    <source>
        <dbReference type="ARBA" id="ARBA00022729"/>
    </source>
</evidence>
<dbReference type="InterPro" id="IPR028082">
    <property type="entry name" value="Peripla_BP_I"/>
</dbReference>
<name>A0A387B7E9_9MICO</name>
<dbReference type="KEGG" id="lyd:D7I47_08400"/>
<feature type="domain" description="Leucine-binding protein" evidence="4">
    <location>
        <begin position="42"/>
        <end position="376"/>
    </location>
</feature>
<evidence type="ECO:0000313" key="5">
    <source>
        <dbReference type="EMBL" id="AYF98273.1"/>
    </source>
</evidence>
<dbReference type="RefSeq" id="WP_120762620.1">
    <property type="nucleotide sequence ID" value="NZ_CP032630.1"/>
</dbReference>
<dbReference type="Proteomes" id="UP000278886">
    <property type="component" value="Chromosome"/>
</dbReference>
<keyword evidence="6" id="KW-1185">Reference proteome</keyword>
<evidence type="ECO:0000259" key="4">
    <source>
        <dbReference type="Pfam" id="PF13458"/>
    </source>
</evidence>
<gene>
    <name evidence="5" type="ORF">D7I47_08400</name>
</gene>
<dbReference type="OrthoDB" id="26870at2"/>